<dbReference type="EMBL" id="CP048286">
    <property type="protein sequence ID" value="QHW30192.1"/>
    <property type="molecule type" value="Genomic_DNA"/>
</dbReference>
<dbReference type="RefSeq" id="WP_162638922.1">
    <property type="nucleotide sequence ID" value="NZ_CP048286.1"/>
</dbReference>
<dbReference type="Proteomes" id="UP000479114">
    <property type="component" value="Chromosome"/>
</dbReference>
<sequence>MSHWKGLLYACLTTLVITLVISVLPQADSRTARNAGDVSVFRPVPVKRLSSNTVVDSMISLHLALKVKKVAWNGSVLTVDLSNEEYGNAVDRWMDDLQRLFELAFIRTDNVSRVLVRFVAPLQPESDDVRGDARLLAAVDVRRTDAWLSTELSNLSAAKPFQDEIWRRRLRLSASQL</sequence>
<feature type="transmembrane region" description="Helical" evidence="1">
    <location>
        <begin position="6"/>
        <end position="24"/>
    </location>
</feature>
<organism evidence="2 3">
    <name type="scientific">Paenibacillus rhizovicinus</name>
    <dbReference type="NCBI Taxonomy" id="2704463"/>
    <lineage>
        <taxon>Bacteria</taxon>
        <taxon>Bacillati</taxon>
        <taxon>Bacillota</taxon>
        <taxon>Bacilli</taxon>
        <taxon>Bacillales</taxon>
        <taxon>Paenibacillaceae</taxon>
        <taxon>Paenibacillus</taxon>
    </lineage>
</organism>
<keyword evidence="1" id="KW-0812">Transmembrane</keyword>
<keyword evidence="1" id="KW-0472">Membrane</keyword>
<evidence type="ECO:0000313" key="3">
    <source>
        <dbReference type="Proteomes" id="UP000479114"/>
    </source>
</evidence>
<accession>A0A6C0P0F8</accession>
<evidence type="ECO:0000256" key="1">
    <source>
        <dbReference type="SAM" id="Phobius"/>
    </source>
</evidence>
<reference evidence="2 3" key="1">
    <citation type="submission" date="2020-02" db="EMBL/GenBank/DDBJ databases">
        <title>Paenibacillus sp. nov., isolated from rhizosphere soil of tomato.</title>
        <authorList>
            <person name="Weon H.-Y."/>
            <person name="Lee S.A."/>
        </authorList>
    </citation>
    <scope>NUCLEOTIDE SEQUENCE [LARGE SCALE GENOMIC DNA]</scope>
    <source>
        <strain evidence="2 3">14171R-81</strain>
    </source>
</reference>
<keyword evidence="3" id="KW-1185">Reference proteome</keyword>
<keyword evidence="1" id="KW-1133">Transmembrane helix</keyword>
<proteinExistence type="predicted"/>
<dbReference type="AlphaFoldDB" id="A0A6C0P0F8"/>
<gene>
    <name evidence="2" type="ORF">GZH47_04590</name>
</gene>
<evidence type="ECO:0000313" key="2">
    <source>
        <dbReference type="EMBL" id="QHW30192.1"/>
    </source>
</evidence>
<name>A0A6C0P0F8_9BACL</name>
<protein>
    <submittedName>
        <fullName evidence="2">Uncharacterized protein</fullName>
    </submittedName>
</protein>
<dbReference type="KEGG" id="prz:GZH47_04590"/>